<dbReference type="Pfam" id="PF14322">
    <property type="entry name" value="SusD-like_3"/>
    <property type="match status" value="1"/>
</dbReference>
<evidence type="ECO:0000313" key="9">
    <source>
        <dbReference type="Proteomes" id="UP000286063"/>
    </source>
</evidence>
<reference evidence="8 9" key="1">
    <citation type="submission" date="2018-08" db="EMBL/GenBank/DDBJ databases">
        <title>A genome reference for cultivated species of the human gut microbiota.</title>
        <authorList>
            <person name="Zou Y."/>
            <person name="Xue W."/>
            <person name="Luo G."/>
        </authorList>
    </citation>
    <scope>NUCLEOTIDE SEQUENCE [LARGE SCALE GENOMIC DNA]</scope>
    <source>
        <strain evidence="8 9">OF02-7</strain>
    </source>
</reference>
<accession>A0A413IMS6</accession>
<dbReference type="AlphaFoldDB" id="A0A413IMS6"/>
<name>A0A413IMS6_9BACT</name>
<evidence type="ECO:0000256" key="2">
    <source>
        <dbReference type="ARBA" id="ARBA00006275"/>
    </source>
</evidence>
<evidence type="ECO:0000256" key="4">
    <source>
        <dbReference type="ARBA" id="ARBA00023136"/>
    </source>
</evidence>
<dbReference type="InterPro" id="IPR011990">
    <property type="entry name" value="TPR-like_helical_dom_sf"/>
</dbReference>
<protein>
    <submittedName>
        <fullName evidence="8">RagB/SusD family nutrient uptake outer membrane protein</fullName>
    </submittedName>
</protein>
<sequence length="484" mass="55330">MKKIIILLCIPFFFLRCDSFLDVNPDSEVVNDDMFNSASGVEDALYGVYMTMVTKDMYGRLMSTTIPEILAQNFTSTYQYLPYLGRFEYERSETRNMYKNIWKTSYLAISYLNNIINNLESKSEKDFRHYNLYMGEALGLRAVIHFDLLRFFAVHVTSTDEAAKARAIPYVTEYDFKVTPYSSVEEIYSKVIAELKRAEAYLSEDEVLMPAERVGNEKGFTGARVLHFNLYGAQATLARVYWMKGDLDSARIYADKVIRSNKFRFASKTSLNTFMQKTVSMEETIWGLYNAEVYSDWLTQHVRRQGLGDLTTDFKSIYAYEGPTGKKDYRLDNWFGTYNRSGTPVDILVKVMGNVSDTTSLTTSYNGGPYLGTSMIRIPEMYYIMSEALLATGNAEGAMEYLDAVVDARGMEKFADRTPLVDITLSDIMAERRKEFIGEGQWWFCLKRLNSPVKLSGATGATIPGSDKIYVLPLPVEEEDYRPE</sequence>
<evidence type="ECO:0000256" key="5">
    <source>
        <dbReference type="ARBA" id="ARBA00023237"/>
    </source>
</evidence>
<evidence type="ECO:0000256" key="3">
    <source>
        <dbReference type="ARBA" id="ARBA00022729"/>
    </source>
</evidence>
<proteinExistence type="inferred from homology"/>
<evidence type="ECO:0000256" key="1">
    <source>
        <dbReference type="ARBA" id="ARBA00004442"/>
    </source>
</evidence>
<comment type="subcellular location">
    <subcellularLocation>
        <location evidence="1">Cell outer membrane</location>
    </subcellularLocation>
</comment>
<dbReference type="InterPro" id="IPR033985">
    <property type="entry name" value="SusD-like_N"/>
</dbReference>
<dbReference type="OrthoDB" id="727588at2"/>
<dbReference type="EMBL" id="QSCR01000017">
    <property type="protein sequence ID" value="RGY16946.1"/>
    <property type="molecule type" value="Genomic_DNA"/>
</dbReference>
<evidence type="ECO:0000259" key="6">
    <source>
        <dbReference type="Pfam" id="PF07980"/>
    </source>
</evidence>
<keyword evidence="5" id="KW-0998">Cell outer membrane</keyword>
<dbReference type="Proteomes" id="UP000286063">
    <property type="component" value="Unassembled WGS sequence"/>
</dbReference>
<dbReference type="SUPFAM" id="SSF48452">
    <property type="entry name" value="TPR-like"/>
    <property type="match status" value="1"/>
</dbReference>
<comment type="similarity">
    <text evidence="2">Belongs to the SusD family.</text>
</comment>
<organism evidence="8 9">
    <name type="scientific">Butyricimonas virosa</name>
    <dbReference type="NCBI Taxonomy" id="544645"/>
    <lineage>
        <taxon>Bacteria</taxon>
        <taxon>Pseudomonadati</taxon>
        <taxon>Bacteroidota</taxon>
        <taxon>Bacteroidia</taxon>
        <taxon>Bacteroidales</taxon>
        <taxon>Odoribacteraceae</taxon>
        <taxon>Butyricimonas</taxon>
    </lineage>
</organism>
<dbReference type="InterPro" id="IPR012944">
    <property type="entry name" value="SusD_RagB_dom"/>
</dbReference>
<evidence type="ECO:0000313" key="8">
    <source>
        <dbReference type="EMBL" id="RGY16946.1"/>
    </source>
</evidence>
<dbReference type="Pfam" id="PF07980">
    <property type="entry name" value="SusD_RagB"/>
    <property type="match status" value="1"/>
</dbReference>
<evidence type="ECO:0000259" key="7">
    <source>
        <dbReference type="Pfam" id="PF14322"/>
    </source>
</evidence>
<comment type="caution">
    <text evidence="8">The sequence shown here is derived from an EMBL/GenBank/DDBJ whole genome shotgun (WGS) entry which is preliminary data.</text>
</comment>
<feature type="domain" description="SusD-like N-terminal" evidence="7">
    <location>
        <begin position="20"/>
        <end position="206"/>
    </location>
</feature>
<keyword evidence="4" id="KW-0472">Membrane</keyword>
<keyword evidence="3" id="KW-0732">Signal</keyword>
<dbReference type="GO" id="GO:0009279">
    <property type="term" value="C:cell outer membrane"/>
    <property type="evidence" value="ECO:0007669"/>
    <property type="project" value="UniProtKB-SubCell"/>
</dbReference>
<dbReference type="Gene3D" id="1.25.40.390">
    <property type="match status" value="1"/>
</dbReference>
<feature type="domain" description="RagB/SusD" evidence="6">
    <location>
        <begin position="374"/>
        <end position="449"/>
    </location>
</feature>
<gene>
    <name evidence="8" type="ORF">DXA50_10550</name>
</gene>
<dbReference type="RefSeq" id="WP_117722173.1">
    <property type="nucleotide sequence ID" value="NZ_CAUGOG010000020.1"/>
</dbReference>